<dbReference type="AlphaFoldDB" id="A0A6G0WNJ0"/>
<dbReference type="EMBL" id="VUJU01008561">
    <property type="protein sequence ID" value="KAF0728930.1"/>
    <property type="molecule type" value="Genomic_DNA"/>
</dbReference>
<comment type="caution">
    <text evidence="2">The sequence shown here is derived from an EMBL/GenBank/DDBJ whole genome shotgun (WGS) entry which is preliminary data.</text>
</comment>
<feature type="compositionally biased region" description="Polar residues" evidence="1">
    <location>
        <begin position="81"/>
        <end position="100"/>
    </location>
</feature>
<feature type="non-terminal residue" evidence="2">
    <location>
        <position position="1"/>
    </location>
</feature>
<feature type="region of interest" description="Disordered" evidence="1">
    <location>
        <begin position="61"/>
        <end position="128"/>
    </location>
</feature>
<feature type="compositionally biased region" description="Polar residues" evidence="1">
    <location>
        <begin position="142"/>
        <end position="158"/>
    </location>
</feature>
<protein>
    <submittedName>
        <fullName evidence="2">Bestrophin-4-like</fullName>
    </submittedName>
</protein>
<reference evidence="2 3" key="1">
    <citation type="submission" date="2019-08" db="EMBL/GenBank/DDBJ databases">
        <title>Whole genome of Aphis craccivora.</title>
        <authorList>
            <person name="Voronova N.V."/>
            <person name="Shulinski R.S."/>
            <person name="Bandarenka Y.V."/>
            <person name="Zhorov D.G."/>
            <person name="Warner D."/>
        </authorList>
    </citation>
    <scope>NUCLEOTIDE SEQUENCE [LARGE SCALE GENOMIC DNA]</scope>
    <source>
        <strain evidence="2">180601</strain>
        <tissue evidence="2">Whole Body</tissue>
    </source>
</reference>
<organism evidence="2 3">
    <name type="scientific">Aphis craccivora</name>
    <name type="common">Cowpea aphid</name>
    <dbReference type="NCBI Taxonomy" id="307492"/>
    <lineage>
        <taxon>Eukaryota</taxon>
        <taxon>Metazoa</taxon>
        <taxon>Ecdysozoa</taxon>
        <taxon>Arthropoda</taxon>
        <taxon>Hexapoda</taxon>
        <taxon>Insecta</taxon>
        <taxon>Pterygota</taxon>
        <taxon>Neoptera</taxon>
        <taxon>Paraneoptera</taxon>
        <taxon>Hemiptera</taxon>
        <taxon>Sternorrhyncha</taxon>
        <taxon>Aphidomorpha</taxon>
        <taxon>Aphidoidea</taxon>
        <taxon>Aphididae</taxon>
        <taxon>Aphidini</taxon>
        <taxon>Aphis</taxon>
        <taxon>Aphis</taxon>
    </lineage>
</organism>
<keyword evidence="3" id="KW-1185">Reference proteome</keyword>
<evidence type="ECO:0000256" key="1">
    <source>
        <dbReference type="SAM" id="MobiDB-lite"/>
    </source>
</evidence>
<dbReference type="OrthoDB" id="7473953at2759"/>
<dbReference type="Proteomes" id="UP000478052">
    <property type="component" value="Unassembled WGS sequence"/>
</dbReference>
<feature type="compositionally biased region" description="Basic and acidic residues" evidence="1">
    <location>
        <begin position="102"/>
        <end position="122"/>
    </location>
</feature>
<feature type="compositionally biased region" description="Polar residues" evidence="1">
    <location>
        <begin position="1"/>
        <end position="12"/>
    </location>
</feature>
<evidence type="ECO:0000313" key="3">
    <source>
        <dbReference type="Proteomes" id="UP000478052"/>
    </source>
</evidence>
<feature type="compositionally biased region" description="Basic and acidic residues" evidence="1">
    <location>
        <begin position="162"/>
        <end position="172"/>
    </location>
</feature>
<feature type="region of interest" description="Disordered" evidence="1">
    <location>
        <begin position="142"/>
        <end position="172"/>
    </location>
</feature>
<proteinExistence type="predicted"/>
<gene>
    <name evidence="2" type="ORF">FWK35_00026403</name>
</gene>
<accession>A0A6G0WNJ0</accession>
<feature type="non-terminal residue" evidence="2">
    <location>
        <position position="172"/>
    </location>
</feature>
<evidence type="ECO:0000313" key="2">
    <source>
        <dbReference type="EMBL" id="KAF0728930.1"/>
    </source>
</evidence>
<feature type="region of interest" description="Disordered" evidence="1">
    <location>
        <begin position="1"/>
        <end position="22"/>
    </location>
</feature>
<name>A0A6G0WNJ0_APHCR</name>
<sequence>LLSRVSSSNRLPGSSWQSQESLQSSSSKLLQQQFGSVRIADQVIEELDEQMTITAGGRLERRSEKPNVRTVFPPQPPLPNDSASSNLSNITYTEVLSTNDDFGYHDGKQEDTLMRSDSDSSNHHTPSTSSLLFVVEPVVNQSATVNNDPSNSRTSSVTYDYETSRRTPDHHD</sequence>